<dbReference type="InterPro" id="IPR023796">
    <property type="entry name" value="Serpin_dom"/>
</dbReference>
<sequence>MLKRVTNIIDPADVNINTSMIVLNAANYKGVWEKPFYPQLTKDKKFYNLKGEIWKTPMMVTVEDVLYLEEPNHDIKIGISQIMNETHSGLHHILKRDSINKVYLSRIKQKVFLEIDEFGIRRPQRYQDVRDLERMQHFMSNMKEVALDRPFYFIISFRDSTGEYDLFHGVYYGPQEF</sequence>
<feature type="domain" description="Serpin" evidence="3">
    <location>
        <begin position="4"/>
        <end position="74"/>
    </location>
</feature>
<keyword evidence="5" id="KW-1185">Reference proteome</keyword>
<dbReference type="GO" id="GO:0005615">
    <property type="term" value="C:extracellular space"/>
    <property type="evidence" value="ECO:0007669"/>
    <property type="project" value="InterPro"/>
</dbReference>
<dbReference type="GO" id="GO:0004867">
    <property type="term" value="F:serine-type endopeptidase inhibitor activity"/>
    <property type="evidence" value="ECO:0007669"/>
    <property type="project" value="UniProtKB-KW"/>
</dbReference>
<dbReference type="Pfam" id="PF00079">
    <property type="entry name" value="Serpin"/>
    <property type="match status" value="2"/>
</dbReference>
<keyword evidence="2" id="KW-0722">Serine protease inhibitor</keyword>
<evidence type="ECO:0000256" key="1">
    <source>
        <dbReference type="ARBA" id="ARBA00022690"/>
    </source>
</evidence>
<dbReference type="InterPro" id="IPR042185">
    <property type="entry name" value="Serpin_sf_2"/>
</dbReference>
<protein>
    <recommendedName>
        <fullName evidence="3">Serpin domain-containing protein</fullName>
    </recommendedName>
</protein>
<dbReference type="PANTHER" id="PTHR11461:SF342">
    <property type="entry name" value="SERINE PROTEASE INHIBITOR 28DC"/>
    <property type="match status" value="1"/>
</dbReference>
<keyword evidence="1" id="KW-0646">Protease inhibitor</keyword>
<evidence type="ECO:0000256" key="2">
    <source>
        <dbReference type="ARBA" id="ARBA00022900"/>
    </source>
</evidence>
<dbReference type="PANTHER" id="PTHR11461">
    <property type="entry name" value="SERINE PROTEASE INHIBITOR, SERPIN"/>
    <property type="match status" value="1"/>
</dbReference>
<reference evidence="4" key="2">
    <citation type="submission" date="2022-10" db="EMBL/GenBank/DDBJ databases">
        <authorList>
            <consortium name="ENA_rothamsted_submissions"/>
            <consortium name="culmorum"/>
            <person name="King R."/>
        </authorList>
    </citation>
    <scope>NUCLEOTIDE SEQUENCE</scope>
</reference>
<dbReference type="InterPro" id="IPR000215">
    <property type="entry name" value="Serpin_fam"/>
</dbReference>
<organism evidence="4 5">
    <name type="scientific">Diatraea saccharalis</name>
    <name type="common">sugarcane borer</name>
    <dbReference type="NCBI Taxonomy" id="40085"/>
    <lineage>
        <taxon>Eukaryota</taxon>
        <taxon>Metazoa</taxon>
        <taxon>Ecdysozoa</taxon>
        <taxon>Arthropoda</taxon>
        <taxon>Hexapoda</taxon>
        <taxon>Insecta</taxon>
        <taxon>Pterygota</taxon>
        <taxon>Neoptera</taxon>
        <taxon>Endopterygota</taxon>
        <taxon>Lepidoptera</taxon>
        <taxon>Glossata</taxon>
        <taxon>Ditrysia</taxon>
        <taxon>Pyraloidea</taxon>
        <taxon>Crambidae</taxon>
        <taxon>Crambinae</taxon>
        <taxon>Diatraea</taxon>
    </lineage>
</organism>
<dbReference type="EMBL" id="OU893335">
    <property type="protein sequence ID" value="CAG9792240.1"/>
    <property type="molecule type" value="Genomic_DNA"/>
</dbReference>
<dbReference type="AlphaFoldDB" id="A0A9N9R831"/>
<reference evidence="4" key="1">
    <citation type="submission" date="2021-12" db="EMBL/GenBank/DDBJ databases">
        <authorList>
            <person name="King R."/>
        </authorList>
    </citation>
    <scope>NUCLEOTIDE SEQUENCE</scope>
</reference>
<evidence type="ECO:0000313" key="4">
    <source>
        <dbReference type="EMBL" id="CAG9792240.1"/>
    </source>
</evidence>
<gene>
    <name evidence="4" type="ORF">DIATSA_LOCUS9790</name>
</gene>
<dbReference type="InterPro" id="IPR036186">
    <property type="entry name" value="Serpin_sf"/>
</dbReference>
<name>A0A9N9R831_9NEOP</name>
<dbReference type="Proteomes" id="UP001153714">
    <property type="component" value="Chromosome 4"/>
</dbReference>
<feature type="domain" description="Serpin" evidence="3">
    <location>
        <begin position="76"/>
        <end position="171"/>
    </location>
</feature>
<evidence type="ECO:0000313" key="5">
    <source>
        <dbReference type="Proteomes" id="UP001153714"/>
    </source>
</evidence>
<dbReference type="InterPro" id="IPR042178">
    <property type="entry name" value="Serpin_sf_1"/>
</dbReference>
<proteinExistence type="predicted"/>
<accession>A0A9N9R831</accession>
<dbReference type="Gene3D" id="3.30.497.10">
    <property type="entry name" value="Antithrombin, subunit I, domain 2"/>
    <property type="match status" value="2"/>
</dbReference>
<dbReference type="SUPFAM" id="SSF56574">
    <property type="entry name" value="Serpins"/>
    <property type="match status" value="1"/>
</dbReference>
<dbReference type="OrthoDB" id="9518664at2759"/>
<evidence type="ECO:0000259" key="3">
    <source>
        <dbReference type="Pfam" id="PF00079"/>
    </source>
</evidence>
<dbReference type="Gene3D" id="2.30.39.10">
    <property type="entry name" value="Alpha-1-antitrypsin, domain 1"/>
    <property type="match status" value="2"/>
</dbReference>